<gene>
    <name evidence="1" type="ORF">FCALED_LOCUS10637</name>
</gene>
<dbReference type="EMBL" id="CAJVPQ010004000">
    <property type="protein sequence ID" value="CAG8642367.1"/>
    <property type="molecule type" value="Genomic_DNA"/>
</dbReference>
<protein>
    <submittedName>
        <fullName evidence="1">13315_t:CDS:1</fullName>
    </submittedName>
</protein>
<proteinExistence type="predicted"/>
<dbReference type="AlphaFoldDB" id="A0A9N9H2F3"/>
<organism evidence="1 2">
    <name type="scientific">Funneliformis caledonium</name>
    <dbReference type="NCBI Taxonomy" id="1117310"/>
    <lineage>
        <taxon>Eukaryota</taxon>
        <taxon>Fungi</taxon>
        <taxon>Fungi incertae sedis</taxon>
        <taxon>Mucoromycota</taxon>
        <taxon>Glomeromycotina</taxon>
        <taxon>Glomeromycetes</taxon>
        <taxon>Glomerales</taxon>
        <taxon>Glomeraceae</taxon>
        <taxon>Funneliformis</taxon>
    </lineage>
</organism>
<accession>A0A9N9H2F3</accession>
<reference evidence="1" key="1">
    <citation type="submission" date="2021-06" db="EMBL/GenBank/DDBJ databases">
        <authorList>
            <person name="Kallberg Y."/>
            <person name="Tangrot J."/>
            <person name="Rosling A."/>
        </authorList>
    </citation>
    <scope>NUCLEOTIDE SEQUENCE</scope>
    <source>
        <strain evidence="1">UK204</strain>
    </source>
</reference>
<evidence type="ECO:0000313" key="2">
    <source>
        <dbReference type="Proteomes" id="UP000789570"/>
    </source>
</evidence>
<keyword evidence="2" id="KW-1185">Reference proteome</keyword>
<dbReference type="Proteomes" id="UP000789570">
    <property type="component" value="Unassembled WGS sequence"/>
</dbReference>
<evidence type="ECO:0000313" key="1">
    <source>
        <dbReference type="EMBL" id="CAG8642367.1"/>
    </source>
</evidence>
<sequence>MNCQYLFKIFSLDTEKDNYLPVVREFYRDFSLSVTFWQRGRLTSHTTSFEDN</sequence>
<name>A0A9N9H2F3_9GLOM</name>
<comment type="caution">
    <text evidence="1">The sequence shown here is derived from an EMBL/GenBank/DDBJ whole genome shotgun (WGS) entry which is preliminary data.</text>
</comment>